<accession>A0A836B503</accession>
<dbReference type="EMBL" id="JAEHOD010000020">
    <property type="protein sequence ID" value="KAG2447861.1"/>
    <property type="molecule type" value="Genomic_DNA"/>
</dbReference>
<evidence type="ECO:0000313" key="4">
    <source>
        <dbReference type="Proteomes" id="UP000613740"/>
    </source>
</evidence>
<comment type="caution">
    <text evidence="3">The sequence shown here is derived from an EMBL/GenBank/DDBJ whole genome shotgun (WGS) entry which is preliminary data.</text>
</comment>
<keyword evidence="2" id="KW-0812">Transmembrane</keyword>
<feature type="region of interest" description="Disordered" evidence="1">
    <location>
        <begin position="1"/>
        <end position="22"/>
    </location>
</feature>
<dbReference type="OrthoDB" id="540389at2759"/>
<gene>
    <name evidence="3" type="ORF">HYH02_007317</name>
</gene>
<sequence length="321" mass="33459">MLGTVKLAAAGPIGTRPATPPAACLPPSCAARGPLLGTTRPGLLRQPSPSSSPSGSGGRQGSVVTRVMRTTSSNPAFTFGKVEEAVDDGYGGRSGPPMTVDGAVQKTSLLLAVTMACAAATWTQILTGNVALLAASKGAGIVAALSALVTMFKPQWAAATGLVFSAAQGVAMAGFSLMLEMAYPGIVMNALMLTFGTSASMLIAYQTRIIKVTDKFRDGVIMVSGAYFITMLFTWVMSMFGVRMPALLSSGPIGIGIGLVAAGLAAANLLLDFDMIKSAARSRMPAWFEWYSGFSLMMTLVWMYTTILRLLMMFAGGRHDD</sequence>
<feature type="transmembrane region" description="Helical" evidence="2">
    <location>
        <begin position="253"/>
        <end position="273"/>
    </location>
</feature>
<dbReference type="Pfam" id="PF12811">
    <property type="entry name" value="BaxI_1"/>
    <property type="match status" value="1"/>
</dbReference>
<evidence type="ECO:0000256" key="1">
    <source>
        <dbReference type="SAM" id="MobiDB-lite"/>
    </source>
</evidence>
<protein>
    <submittedName>
        <fullName evidence="3">Uncharacterized protein</fullName>
    </submittedName>
</protein>
<keyword evidence="2" id="KW-0472">Membrane</keyword>
<organism evidence="3 4">
    <name type="scientific">Chlamydomonas schloesseri</name>
    <dbReference type="NCBI Taxonomy" id="2026947"/>
    <lineage>
        <taxon>Eukaryota</taxon>
        <taxon>Viridiplantae</taxon>
        <taxon>Chlorophyta</taxon>
        <taxon>core chlorophytes</taxon>
        <taxon>Chlorophyceae</taxon>
        <taxon>CS clade</taxon>
        <taxon>Chlamydomonadales</taxon>
        <taxon>Chlamydomonadaceae</taxon>
        <taxon>Chlamydomonas</taxon>
    </lineage>
</organism>
<reference evidence="3" key="1">
    <citation type="journal article" date="2020" name="bioRxiv">
        <title>Comparative genomics of Chlamydomonas.</title>
        <authorList>
            <person name="Craig R.J."/>
            <person name="Hasan A.R."/>
            <person name="Ness R.W."/>
            <person name="Keightley P.D."/>
        </authorList>
    </citation>
    <scope>NUCLEOTIDE SEQUENCE</scope>
    <source>
        <strain evidence="3">CCAP 11/173</strain>
    </source>
</reference>
<dbReference type="AlphaFoldDB" id="A0A836B503"/>
<proteinExistence type="predicted"/>
<feature type="transmembrane region" description="Helical" evidence="2">
    <location>
        <begin position="156"/>
        <end position="179"/>
    </location>
</feature>
<evidence type="ECO:0000256" key="2">
    <source>
        <dbReference type="SAM" id="Phobius"/>
    </source>
</evidence>
<dbReference type="InterPro" id="IPR010539">
    <property type="entry name" value="BaxI_1-like"/>
</dbReference>
<evidence type="ECO:0000313" key="3">
    <source>
        <dbReference type="EMBL" id="KAG2447861.1"/>
    </source>
</evidence>
<name>A0A836B503_9CHLO</name>
<feature type="transmembrane region" description="Helical" evidence="2">
    <location>
        <begin position="131"/>
        <end position="149"/>
    </location>
</feature>
<feature type="region of interest" description="Disordered" evidence="1">
    <location>
        <begin position="35"/>
        <end position="63"/>
    </location>
</feature>
<feature type="compositionally biased region" description="Low complexity" evidence="1">
    <location>
        <begin position="35"/>
        <end position="54"/>
    </location>
</feature>
<keyword evidence="2" id="KW-1133">Transmembrane helix</keyword>
<feature type="transmembrane region" description="Helical" evidence="2">
    <location>
        <begin position="219"/>
        <end position="241"/>
    </location>
</feature>
<feature type="transmembrane region" description="Helical" evidence="2">
    <location>
        <begin position="185"/>
        <end position="207"/>
    </location>
</feature>
<keyword evidence="4" id="KW-1185">Reference proteome</keyword>
<dbReference type="PANTHER" id="PTHR41282">
    <property type="entry name" value="CONSERVED TRANSMEMBRANE PROTEIN-RELATED"/>
    <property type="match status" value="1"/>
</dbReference>
<dbReference type="Proteomes" id="UP000613740">
    <property type="component" value="Unassembled WGS sequence"/>
</dbReference>
<dbReference type="PANTHER" id="PTHR41282:SF1">
    <property type="entry name" value="CONSERVED TRANSMEMBRANE PROTEIN-RELATED"/>
    <property type="match status" value="1"/>
</dbReference>
<feature type="transmembrane region" description="Helical" evidence="2">
    <location>
        <begin position="294"/>
        <end position="315"/>
    </location>
</feature>